<name>A0A6B0TXF6_IXORI</name>
<dbReference type="AlphaFoldDB" id="A0A6B0TXF6"/>
<accession>A0A6B0TXF6</accession>
<sequence length="83" mass="9385">MPASRSGGIETFFVFLFFLIFPSVPASLGARVCRRLCTETGKKKWWTTPAFSLRWSPPQPPSSSLHRFVELCVCARTFCNLTI</sequence>
<feature type="signal peptide" evidence="1">
    <location>
        <begin position="1"/>
        <end position="26"/>
    </location>
</feature>
<evidence type="ECO:0000256" key="1">
    <source>
        <dbReference type="SAM" id="SignalP"/>
    </source>
</evidence>
<proteinExistence type="predicted"/>
<reference evidence="2" key="1">
    <citation type="submission" date="2019-12" db="EMBL/GenBank/DDBJ databases">
        <title>An insight into the sialome of adult female Ixodes ricinus ticks feeding for 6 days.</title>
        <authorList>
            <person name="Perner J."/>
            <person name="Ribeiro J.M.C."/>
        </authorList>
    </citation>
    <scope>NUCLEOTIDE SEQUENCE</scope>
    <source>
        <strain evidence="2">Semi-engorged</strain>
        <tissue evidence="2">Salivary glands</tissue>
    </source>
</reference>
<organism evidence="2">
    <name type="scientific">Ixodes ricinus</name>
    <name type="common">Common tick</name>
    <name type="synonym">Acarus ricinus</name>
    <dbReference type="NCBI Taxonomy" id="34613"/>
    <lineage>
        <taxon>Eukaryota</taxon>
        <taxon>Metazoa</taxon>
        <taxon>Ecdysozoa</taxon>
        <taxon>Arthropoda</taxon>
        <taxon>Chelicerata</taxon>
        <taxon>Arachnida</taxon>
        <taxon>Acari</taxon>
        <taxon>Parasitiformes</taxon>
        <taxon>Ixodida</taxon>
        <taxon>Ixodoidea</taxon>
        <taxon>Ixodidae</taxon>
        <taxon>Ixodinae</taxon>
        <taxon>Ixodes</taxon>
    </lineage>
</organism>
<feature type="chain" id="PRO_5025444484" evidence="1">
    <location>
        <begin position="27"/>
        <end position="83"/>
    </location>
</feature>
<keyword evidence="1" id="KW-0732">Signal</keyword>
<protein>
    <submittedName>
        <fullName evidence="2">Putative secreted protein</fullName>
    </submittedName>
</protein>
<dbReference type="EMBL" id="GIFC01002746">
    <property type="protein sequence ID" value="MXU84829.1"/>
    <property type="molecule type" value="Transcribed_RNA"/>
</dbReference>
<evidence type="ECO:0000313" key="2">
    <source>
        <dbReference type="EMBL" id="MXU84829.1"/>
    </source>
</evidence>